<proteinExistence type="predicted"/>
<keyword evidence="2" id="KW-0472">Membrane</keyword>
<dbReference type="Proteomes" id="UP000018689">
    <property type="component" value="Chromosome"/>
</dbReference>
<dbReference type="PATRIC" id="fig|1423892.3.peg.791"/>
<evidence type="ECO:0000313" key="4">
    <source>
        <dbReference type="Proteomes" id="UP000018689"/>
    </source>
</evidence>
<dbReference type="RefSeq" id="WP_024072351.1">
    <property type="nucleotide sequence ID" value="NC_023063.1"/>
</dbReference>
<organism evidence="3 4">
    <name type="scientific">Ehrlichia muris AS145</name>
    <dbReference type="NCBI Taxonomy" id="1423892"/>
    <lineage>
        <taxon>Bacteria</taxon>
        <taxon>Pseudomonadati</taxon>
        <taxon>Pseudomonadota</taxon>
        <taxon>Alphaproteobacteria</taxon>
        <taxon>Rickettsiales</taxon>
        <taxon>Anaplasmataceae</taxon>
        <taxon>Ehrlichia</taxon>
    </lineage>
</organism>
<feature type="region of interest" description="Disordered" evidence="1">
    <location>
        <begin position="52"/>
        <end position="71"/>
    </location>
</feature>
<evidence type="ECO:0000313" key="3">
    <source>
        <dbReference type="EMBL" id="AHC39748.1"/>
    </source>
</evidence>
<keyword evidence="4" id="KW-1185">Reference proteome</keyword>
<reference evidence="3 4" key="1">
    <citation type="journal article" date="2014" name="Genome Announc.">
        <title>Complete Genome Sequence of Ehrlichia muris Strain AS145T, a Model Monocytotropic Ehrlichia Strain.</title>
        <authorList>
            <person name="Thirumalapura N.R."/>
            <person name="Qin X."/>
            <person name="Kuriakose J.A."/>
            <person name="Walker D.H."/>
        </authorList>
    </citation>
    <scope>NUCLEOTIDE SEQUENCE [LARGE SCALE GENOMIC DNA]</scope>
    <source>
        <strain evidence="4">AS154</strain>
    </source>
</reference>
<dbReference type="OrthoDB" id="10010485at2"/>
<dbReference type="KEGG" id="emr:EMUR_03850"/>
<evidence type="ECO:0000256" key="1">
    <source>
        <dbReference type="SAM" id="MobiDB-lite"/>
    </source>
</evidence>
<dbReference type="HOGENOM" id="CLU_2179707_0_0_5"/>
<accession>V9R8W9</accession>
<dbReference type="EMBL" id="CP006917">
    <property type="protein sequence ID" value="AHC39748.1"/>
    <property type="molecule type" value="Genomic_DNA"/>
</dbReference>
<dbReference type="AlphaFoldDB" id="V9R8W9"/>
<evidence type="ECO:0000256" key="2">
    <source>
        <dbReference type="SAM" id="Phobius"/>
    </source>
</evidence>
<name>V9R8W9_9RICK</name>
<dbReference type="STRING" id="1423892.EMUR_03850"/>
<protein>
    <submittedName>
        <fullName evidence="3">Uncharacterized protein</fullName>
    </submittedName>
</protein>
<sequence>MPTSPNVSTSSPINATANTNELAFRITTYSLLCITALILLAITFYAIYKHKKKSGRNKGQNYTSTSDQSDDTIWTPKFFYLDDDNKLRISIRCEEYRDIREGRIPRVIE</sequence>
<keyword evidence="2" id="KW-1133">Transmembrane helix</keyword>
<gene>
    <name evidence="3" type="ORF">EMUR_03850</name>
</gene>
<feature type="compositionally biased region" description="Polar residues" evidence="1">
    <location>
        <begin position="57"/>
        <end position="67"/>
    </location>
</feature>
<keyword evidence="2" id="KW-0812">Transmembrane</keyword>
<feature type="transmembrane region" description="Helical" evidence="2">
    <location>
        <begin position="26"/>
        <end position="48"/>
    </location>
</feature>